<feature type="region of interest" description="Disordered" evidence="7">
    <location>
        <begin position="211"/>
        <end position="494"/>
    </location>
</feature>
<dbReference type="GO" id="GO:0006508">
    <property type="term" value="P:proteolysis"/>
    <property type="evidence" value="ECO:0007669"/>
    <property type="project" value="UniProtKB-KW"/>
</dbReference>
<evidence type="ECO:0000256" key="8">
    <source>
        <dbReference type="SAM" id="Phobius"/>
    </source>
</evidence>
<evidence type="ECO:0000313" key="11">
    <source>
        <dbReference type="EMBL" id="KAG7548441.1"/>
    </source>
</evidence>
<feature type="region of interest" description="Disordered" evidence="7">
    <location>
        <begin position="768"/>
        <end position="798"/>
    </location>
</feature>
<feature type="compositionally biased region" description="Low complexity" evidence="7">
    <location>
        <begin position="768"/>
        <end position="787"/>
    </location>
</feature>
<feature type="compositionally biased region" description="Polar residues" evidence="7">
    <location>
        <begin position="458"/>
        <end position="468"/>
    </location>
</feature>
<feature type="compositionally biased region" description="Acidic residues" evidence="7">
    <location>
        <begin position="408"/>
        <end position="433"/>
    </location>
</feature>
<dbReference type="PROSITE" id="PS50600">
    <property type="entry name" value="ULP_PROTEASE"/>
    <property type="match status" value="1"/>
</dbReference>
<protein>
    <submittedName>
        <fullName evidence="11">Ulp1 protease family C-terminal catalytic domain</fullName>
    </submittedName>
</protein>
<dbReference type="OrthoDB" id="1102493at2759"/>
<feature type="compositionally biased region" description="Acidic residues" evidence="7">
    <location>
        <begin position="375"/>
        <end position="397"/>
    </location>
</feature>
<keyword evidence="2" id="KW-0479">Metal-binding</keyword>
<sequence>MFKAIPALEKYLPDSDDEQTFADRSVLQLAPLKTFHNSNIMETEKIAGLDIAPLLPWDGDARIFHWVDEVADPALDYMESLIGSRFNFTKDVWSGGYSKWPQIMVDEKGKEEKVSRTRKAPAKRQTKTTDIPGSSRGKEKVDEESHPPGDNPGGQGQDVLHALIMEQVEQRIRDVRAELKIECYDEIRRVVDIDKKLMKDELLDEIISNLRYGGKYPGSPKVTEESPVAKSPKGTEKSPVAKSPKGTEKSPVAKSPKGTEKAPVTNSPRGGEKCPPTKSPRGGEKSSLSNDGDNNQPNPTSPGNSKVKDNNKKNIDKDKSASPVSNHPSSSAFPNLFSTPLEASDDEAAEGEETVQVPIAKDGFGGEEKTQEPNVETEDVDNNNDDGKSEDEDEESDTTSGGGSPEDMAVEDDQVDEDLNVEPVDDHDSGDEDASIKGVGTSPVVQGSLGKKRKCTSEVETGDSSHQVLPSKRQRKKPQRFLDTPPIKEVQGTSTFSQLPSEVLSPFVKVNDDLRKKFMSSLKAYRTTYLMAILSPVHFLKICTLLTNLSTRSTLMPCLVSYGASWGDSFVESRAALLDTWFSVNVCEMFPRFKKSKNKSDWVWSSKFKDYVVRGIVPGRYNRQAWLTDVDTLYAPFHLPDGHWVSLVIDLKEYSIAILDSNVGGPAEAKQMDNMLKPLSVILPSLIKDLVPQNIIETPVPKEFAVDRMPEIFQSEDIGDSGPLSVKFIELHLQAISHDVITEEMVANIRLRFAVDIYEDLMGLHSYSQPSSSSQDSLRSYGPNYSSSPPPPPLSPYNNPDSLGIPKMCFSGGPVHLVNSITEADPGRRFYQCEMRHGPGRHIFKWWDEALMDEICAIRSSIREQDEHLKYLITAPNGDRIDPPSMWERFELFQETINALEYNVGALQRAPRNIVDLARSFPHNLYIVLAIIVPISAFLLGTYM</sequence>
<feature type="compositionally biased region" description="Low complexity" evidence="7">
    <location>
        <begin position="321"/>
        <end position="332"/>
    </location>
</feature>
<accession>A0A8T1YQA7</accession>
<evidence type="ECO:0000256" key="6">
    <source>
        <dbReference type="PROSITE-ProRule" id="PRU01343"/>
    </source>
</evidence>
<feature type="compositionally biased region" description="Basic residues" evidence="7">
    <location>
        <begin position="116"/>
        <end position="126"/>
    </location>
</feature>
<keyword evidence="8" id="KW-0472">Membrane</keyword>
<proteinExistence type="predicted"/>
<evidence type="ECO:0000256" key="3">
    <source>
        <dbReference type="ARBA" id="ARBA00022771"/>
    </source>
</evidence>
<reference evidence="11 12" key="1">
    <citation type="submission" date="2020-12" db="EMBL/GenBank/DDBJ databases">
        <title>Concerted genomic and epigenomic changes stabilize Arabidopsis allopolyploids.</title>
        <authorList>
            <person name="Chen Z."/>
        </authorList>
    </citation>
    <scope>NUCLEOTIDE SEQUENCE [LARGE SCALE GENOMIC DNA]</scope>
    <source>
        <strain evidence="11">As9502</strain>
        <tissue evidence="11">Leaf</tissue>
    </source>
</reference>
<evidence type="ECO:0000256" key="1">
    <source>
        <dbReference type="ARBA" id="ARBA00022670"/>
    </source>
</evidence>
<dbReference type="PROSITE" id="PS51999">
    <property type="entry name" value="ZF_GRF"/>
    <property type="match status" value="1"/>
</dbReference>
<dbReference type="AlphaFoldDB" id="A0A8T1YQA7"/>
<evidence type="ECO:0000256" key="7">
    <source>
        <dbReference type="SAM" id="MobiDB-lite"/>
    </source>
</evidence>
<evidence type="ECO:0000256" key="2">
    <source>
        <dbReference type="ARBA" id="ARBA00022723"/>
    </source>
</evidence>
<feature type="compositionally biased region" description="Acidic residues" evidence="7">
    <location>
        <begin position="343"/>
        <end position="353"/>
    </location>
</feature>
<dbReference type="Proteomes" id="UP000694251">
    <property type="component" value="Chromosome 12"/>
</dbReference>
<name>A0A8T1YQA7_ARASU</name>
<keyword evidence="8" id="KW-1133">Transmembrane helix</keyword>
<organism evidence="11 12">
    <name type="scientific">Arabidopsis suecica</name>
    <name type="common">Swedish thale-cress</name>
    <name type="synonym">Cardaminopsis suecica</name>
    <dbReference type="NCBI Taxonomy" id="45249"/>
    <lineage>
        <taxon>Eukaryota</taxon>
        <taxon>Viridiplantae</taxon>
        <taxon>Streptophyta</taxon>
        <taxon>Embryophyta</taxon>
        <taxon>Tracheophyta</taxon>
        <taxon>Spermatophyta</taxon>
        <taxon>Magnoliopsida</taxon>
        <taxon>eudicotyledons</taxon>
        <taxon>Gunneridae</taxon>
        <taxon>Pentapetalae</taxon>
        <taxon>rosids</taxon>
        <taxon>malvids</taxon>
        <taxon>Brassicales</taxon>
        <taxon>Brassicaceae</taxon>
        <taxon>Camelineae</taxon>
        <taxon>Arabidopsis</taxon>
    </lineage>
</organism>
<keyword evidence="5" id="KW-0862">Zinc</keyword>
<keyword evidence="3 6" id="KW-0863">Zinc-finger</keyword>
<feature type="domain" description="Ubiquitin-like protease family profile" evidence="9">
    <location>
        <begin position="512"/>
        <end position="732"/>
    </location>
</feature>
<dbReference type="GO" id="GO:0008270">
    <property type="term" value="F:zinc ion binding"/>
    <property type="evidence" value="ECO:0007669"/>
    <property type="project" value="UniProtKB-KW"/>
</dbReference>
<dbReference type="Pfam" id="PF02902">
    <property type="entry name" value="Peptidase_C48"/>
    <property type="match status" value="1"/>
</dbReference>
<evidence type="ECO:0000259" key="10">
    <source>
        <dbReference type="PROSITE" id="PS51999"/>
    </source>
</evidence>
<keyword evidence="1 11" id="KW-0645">Protease</keyword>
<keyword evidence="4" id="KW-0378">Hydrolase</keyword>
<gene>
    <name evidence="11" type="ORF">ISN44_As12g036310</name>
</gene>
<dbReference type="InterPro" id="IPR003653">
    <property type="entry name" value="Peptidase_C48_C"/>
</dbReference>
<feature type="region of interest" description="Disordered" evidence="7">
    <location>
        <begin position="108"/>
        <end position="157"/>
    </location>
</feature>
<comment type="caution">
    <text evidence="11">The sequence shown here is derived from an EMBL/GenBank/DDBJ whole genome shotgun (WGS) entry which is preliminary data.</text>
</comment>
<feature type="domain" description="GRF-type" evidence="10">
    <location>
        <begin position="809"/>
        <end position="850"/>
    </location>
</feature>
<feature type="compositionally biased region" description="Polar residues" evidence="7">
    <location>
        <begin position="286"/>
        <end position="304"/>
    </location>
</feature>
<dbReference type="GO" id="GO:0008234">
    <property type="term" value="F:cysteine-type peptidase activity"/>
    <property type="evidence" value="ECO:0007669"/>
    <property type="project" value="InterPro"/>
</dbReference>
<evidence type="ECO:0000259" key="9">
    <source>
        <dbReference type="PROSITE" id="PS50600"/>
    </source>
</evidence>
<feature type="compositionally biased region" description="Basic and acidic residues" evidence="7">
    <location>
        <begin position="306"/>
        <end position="320"/>
    </location>
</feature>
<keyword evidence="8" id="KW-0812">Transmembrane</keyword>
<evidence type="ECO:0000313" key="12">
    <source>
        <dbReference type="Proteomes" id="UP000694251"/>
    </source>
</evidence>
<feature type="transmembrane region" description="Helical" evidence="8">
    <location>
        <begin position="925"/>
        <end position="943"/>
    </location>
</feature>
<dbReference type="EMBL" id="JAEFBJ010000012">
    <property type="protein sequence ID" value="KAG7548441.1"/>
    <property type="molecule type" value="Genomic_DNA"/>
</dbReference>
<keyword evidence="12" id="KW-1185">Reference proteome</keyword>
<dbReference type="InterPro" id="IPR010666">
    <property type="entry name" value="Znf_GRF"/>
</dbReference>
<evidence type="ECO:0000256" key="4">
    <source>
        <dbReference type="ARBA" id="ARBA00022801"/>
    </source>
</evidence>
<feature type="compositionally biased region" description="Basic and acidic residues" evidence="7">
    <location>
        <begin position="136"/>
        <end position="147"/>
    </location>
</feature>
<evidence type="ECO:0000256" key="5">
    <source>
        <dbReference type="ARBA" id="ARBA00022833"/>
    </source>
</evidence>